<dbReference type="OrthoDB" id="9775607at2"/>
<evidence type="ECO:0000259" key="8">
    <source>
        <dbReference type="Pfam" id="PF13382"/>
    </source>
</evidence>
<dbReference type="Pfam" id="PF01979">
    <property type="entry name" value="Amidohydro_1"/>
    <property type="match status" value="1"/>
</dbReference>
<feature type="domain" description="Adenine deaminase C-terminal" evidence="8">
    <location>
        <begin position="405"/>
        <end position="572"/>
    </location>
</feature>
<protein>
    <recommendedName>
        <fullName evidence="2 6">Adenine deaminase</fullName>
        <shortName evidence="6">Adenase</shortName>
        <shortName evidence="6">Adenine aminase</shortName>
        <ecNumber evidence="2 6">3.5.4.2</ecNumber>
    </recommendedName>
</protein>
<dbReference type="InterPro" id="IPR006679">
    <property type="entry name" value="Adenine_deam"/>
</dbReference>
<organism evidence="9 10">
    <name type="scientific">Fictibacillus enclensis</name>
    <dbReference type="NCBI Taxonomy" id="1017270"/>
    <lineage>
        <taxon>Bacteria</taxon>
        <taxon>Bacillati</taxon>
        <taxon>Bacillota</taxon>
        <taxon>Bacilli</taxon>
        <taxon>Bacillales</taxon>
        <taxon>Fictibacillaceae</taxon>
        <taxon>Fictibacillus</taxon>
    </lineage>
</organism>
<keyword evidence="10" id="KW-1185">Reference proteome</keyword>
<accession>A0A0V8JBX4</accession>
<evidence type="ECO:0000313" key="9">
    <source>
        <dbReference type="EMBL" id="KSU84674.1"/>
    </source>
</evidence>
<dbReference type="EMBL" id="LNQN01000001">
    <property type="protein sequence ID" value="KSU84674.1"/>
    <property type="molecule type" value="Genomic_DNA"/>
</dbReference>
<comment type="catalytic activity">
    <reaction evidence="5 6">
        <text>adenine + H2O + H(+) = hypoxanthine + NH4(+)</text>
        <dbReference type="Rhea" id="RHEA:23688"/>
        <dbReference type="ChEBI" id="CHEBI:15377"/>
        <dbReference type="ChEBI" id="CHEBI:15378"/>
        <dbReference type="ChEBI" id="CHEBI:16708"/>
        <dbReference type="ChEBI" id="CHEBI:17368"/>
        <dbReference type="ChEBI" id="CHEBI:28938"/>
        <dbReference type="EC" id="3.5.4.2"/>
    </reaction>
</comment>
<dbReference type="Gene3D" id="2.30.40.10">
    <property type="entry name" value="Urease, subunit C, domain 1"/>
    <property type="match status" value="1"/>
</dbReference>
<dbReference type="NCBIfam" id="TIGR01178">
    <property type="entry name" value="ade"/>
    <property type="match status" value="1"/>
</dbReference>
<dbReference type="HAMAP" id="MF_01518">
    <property type="entry name" value="Adenine_deamin"/>
    <property type="match status" value="1"/>
</dbReference>
<sequence>MKNKKYPLSQLIAASSKRVPADLVIKNGKIIDVFNLEVIEADVAVTQGKIVGIGTYEGKTELDAEGAYLCPGLIDGHVHIESAMVPPEEFSDIVVPHGVTTVVADPHEIANVSGKDGIDYMLRASENIVLDVFIGLPSCVPATPFEHAGSELIASDLYPYYKHERVIGLGEVMNYPAVFSGEKEMTRKIEDALLHNKHVDGHASGIPADGINVYGTACIRTDHECVTPQEVRDRLSRGLYVMLREGSAARDLTALLDAVTEKNARRCLFVTDDKHLDDLMDHGSIDHNVRLTVEKGFSPLLAIQMATLNAAECFGLKEKGAIAPGFDADFILLTDLTSFQIKDVYKKGVKVASEGKMIQPSPKAISPPLTITNSVLLKPVGNEDLAIHISGKKKANIIQIIPNRIVTKHVQEHVSSSNGVFIPDVNKDQLKLIVAERHHATGRIGRGIVKGLGLTSGAIVSTVAHDSHNIVAAGTNDQDLLAAIKAVDSMKGGLAVVEHGDILASLSLPLSGLMSNQSHIEVYKQLKQLNLALRRIGFSQDYNPFLTLSFLALPVIPELKLTDGGLFNVQSFNFISVTE</sequence>
<dbReference type="Gene3D" id="3.20.20.140">
    <property type="entry name" value="Metal-dependent hydrolases"/>
    <property type="match status" value="1"/>
</dbReference>
<dbReference type="CDD" id="cd01295">
    <property type="entry name" value="AdeC"/>
    <property type="match status" value="1"/>
</dbReference>
<dbReference type="InterPro" id="IPR006680">
    <property type="entry name" value="Amidohydro-rel"/>
</dbReference>
<dbReference type="RefSeq" id="WP_061968583.1">
    <property type="nucleotide sequence ID" value="NZ_FMAV01000001.1"/>
</dbReference>
<dbReference type="GO" id="GO:0000034">
    <property type="term" value="F:adenine deaminase activity"/>
    <property type="evidence" value="ECO:0007669"/>
    <property type="project" value="UniProtKB-UniRule"/>
</dbReference>
<evidence type="ECO:0000313" key="10">
    <source>
        <dbReference type="Proteomes" id="UP000054099"/>
    </source>
</evidence>
<dbReference type="InterPro" id="IPR011059">
    <property type="entry name" value="Metal-dep_hydrolase_composite"/>
</dbReference>
<proteinExistence type="inferred from homology"/>
<dbReference type="Pfam" id="PF13382">
    <property type="entry name" value="Adenine_deam_C"/>
    <property type="match status" value="1"/>
</dbReference>
<evidence type="ECO:0000259" key="7">
    <source>
        <dbReference type="Pfam" id="PF01979"/>
    </source>
</evidence>
<comment type="cofactor">
    <cofactor evidence="6">
        <name>Mn(2+)</name>
        <dbReference type="ChEBI" id="CHEBI:29035"/>
    </cofactor>
</comment>
<dbReference type="InterPro" id="IPR032466">
    <property type="entry name" value="Metal_Hydrolase"/>
</dbReference>
<dbReference type="AlphaFoldDB" id="A0A0V8JBX4"/>
<name>A0A0V8JBX4_9BACL</name>
<dbReference type="Proteomes" id="UP000054099">
    <property type="component" value="Unassembled WGS sequence"/>
</dbReference>
<reference evidence="9 10" key="1">
    <citation type="journal article" date="2014" name="Antonie Van Leeuwenhoek">
        <title>Fictibacillus enclensis sp. nov., isolated from marine sediment.</title>
        <authorList>
            <person name="Dastager S.G."/>
            <person name="Mawlankar R."/>
            <person name="Srinivasan K."/>
            <person name="Tang S.K."/>
            <person name="Lee J.C."/>
            <person name="Ramana V.V."/>
            <person name="Shouche Y.S."/>
        </authorList>
    </citation>
    <scope>NUCLEOTIDE SEQUENCE [LARGE SCALE GENOMIC DNA]</scope>
    <source>
        <strain evidence="9 10">NIO-1003</strain>
    </source>
</reference>
<dbReference type="PANTHER" id="PTHR11113">
    <property type="entry name" value="N-ACETYLGLUCOSAMINE-6-PHOSPHATE DEACETYLASE"/>
    <property type="match status" value="1"/>
</dbReference>
<evidence type="ECO:0000256" key="2">
    <source>
        <dbReference type="ARBA" id="ARBA00012782"/>
    </source>
</evidence>
<keyword evidence="4 6" id="KW-0464">Manganese</keyword>
<keyword evidence="3 6" id="KW-0378">Hydrolase</keyword>
<dbReference type="EC" id="3.5.4.2" evidence="2 6"/>
<feature type="domain" description="Amidohydrolase-related" evidence="7">
    <location>
        <begin position="68"/>
        <end position="349"/>
    </location>
</feature>
<dbReference type="SUPFAM" id="SSF51338">
    <property type="entry name" value="Composite domain of metallo-dependent hydrolases"/>
    <property type="match status" value="1"/>
</dbReference>
<dbReference type="InterPro" id="IPR026912">
    <property type="entry name" value="Adenine_deam_C"/>
</dbReference>
<comment type="caution">
    <text evidence="9">The sequence shown here is derived from an EMBL/GenBank/DDBJ whole genome shotgun (WGS) entry which is preliminary data.</text>
</comment>
<evidence type="ECO:0000256" key="4">
    <source>
        <dbReference type="ARBA" id="ARBA00023211"/>
    </source>
</evidence>
<evidence type="ECO:0000256" key="6">
    <source>
        <dbReference type="HAMAP-Rule" id="MF_01518"/>
    </source>
</evidence>
<dbReference type="SUPFAM" id="SSF51556">
    <property type="entry name" value="Metallo-dependent hydrolases"/>
    <property type="match status" value="1"/>
</dbReference>
<dbReference type="GO" id="GO:0006146">
    <property type="term" value="P:adenine catabolic process"/>
    <property type="evidence" value="ECO:0007669"/>
    <property type="project" value="InterPro"/>
</dbReference>
<evidence type="ECO:0000256" key="5">
    <source>
        <dbReference type="ARBA" id="ARBA00047720"/>
    </source>
</evidence>
<comment type="similarity">
    <text evidence="1 6">Belongs to the metallo-dependent hydrolases superfamily. Adenine deaminase family.</text>
</comment>
<dbReference type="PANTHER" id="PTHR11113:SF2">
    <property type="entry name" value="ADENINE DEAMINASE"/>
    <property type="match status" value="1"/>
</dbReference>
<gene>
    <name evidence="6" type="primary">ade</name>
    <name evidence="9" type="ORF">AS030_03825</name>
</gene>
<evidence type="ECO:0000256" key="3">
    <source>
        <dbReference type="ARBA" id="ARBA00022801"/>
    </source>
</evidence>
<evidence type="ECO:0000256" key="1">
    <source>
        <dbReference type="ARBA" id="ARBA00006773"/>
    </source>
</evidence>